<evidence type="ECO:0000313" key="5">
    <source>
        <dbReference type="Proteomes" id="UP000029431"/>
    </source>
</evidence>
<dbReference type="PATRIC" id="fig|697284.3.peg.3592"/>
<proteinExistence type="predicted"/>
<dbReference type="Gene3D" id="3.40.630.40">
    <property type="entry name" value="Zn-dependent exopeptidases"/>
    <property type="match status" value="1"/>
</dbReference>
<keyword evidence="5" id="KW-1185">Reference proteome</keyword>
<evidence type="ECO:0000256" key="1">
    <source>
        <dbReference type="ARBA" id="ARBA00022801"/>
    </source>
</evidence>
<organism evidence="4 5">
    <name type="scientific">Paenibacillus larvae subsp. larvae DSM 25430</name>
    <dbReference type="NCBI Taxonomy" id="697284"/>
    <lineage>
        <taxon>Bacteria</taxon>
        <taxon>Bacillati</taxon>
        <taxon>Bacillota</taxon>
        <taxon>Bacilli</taxon>
        <taxon>Bacillales</taxon>
        <taxon>Paenibacillaceae</taxon>
        <taxon>Paenibacillus</taxon>
    </lineage>
</organism>
<dbReference type="Proteomes" id="UP000029431">
    <property type="component" value="Chromosome"/>
</dbReference>
<dbReference type="GO" id="GO:0008745">
    <property type="term" value="F:N-acetylmuramoyl-L-alanine amidase activity"/>
    <property type="evidence" value="ECO:0007669"/>
    <property type="project" value="UniProtKB-EC"/>
</dbReference>
<dbReference type="Pfam" id="PF01520">
    <property type="entry name" value="Amidase_3"/>
    <property type="match status" value="1"/>
</dbReference>
<dbReference type="InterPro" id="IPR050695">
    <property type="entry name" value="N-acetylmuramoyl_amidase_3"/>
</dbReference>
<keyword evidence="2" id="KW-0472">Membrane</keyword>
<dbReference type="NCBIfam" id="TIGR02883">
    <property type="entry name" value="spore_cwlD"/>
    <property type="match status" value="1"/>
</dbReference>
<feature type="transmembrane region" description="Helical" evidence="2">
    <location>
        <begin position="28"/>
        <end position="56"/>
    </location>
</feature>
<dbReference type="GO" id="GO:0030288">
    <property type="term" value="C:outer membrane-bounded periplasmic space"/>
    <property type="evidence" value="ECO:0007669"/>
    <property type="project" value="TreeGrafter"/>
</dbReference>
<dbReference type="AlphaFoldDB" id="V9WCB0"/>
<dbReference type="EMBL" id="CP003355">
    <property type="protein sequence ID" value="AHD07504.1"/>
    <property type="molecule type" value="Genomic_DNA"/>
</dbReference>
<keyword evidence="1 4" id="KW-0378">Hydrolase</keyword>
<dbReference type="GO" id="GO:0009253">
    <property type="term" value="P:peptidoglycan catabolic process"/>
    <property type="evidence" value="ECO:0007669"/>
    <property type="project" value="InterPro"/>
</dbReference>
<dbReference type="SMART" id="SM00646">
    <property type="entry name" value="Ami_3"/>
    <property type="match status" value="1"/>
</dbReference>
<dbReference type="CDD" id="cd02696">
    <property type="entry name" value="MurNAc-LAA"/>
    <property type="match status" value="1"/>
</dbReference>
<name>V9WCB0_9BACL</name>
<accession>V9WCB0</accession>
<dbReference type="PANTHER" id="PTHR30404:SF0">
    <property type="entry name" value="N-ACETYLMURAMOYL-L-ALANINE AMIDASE AMIC"/>
    <property type="match status" value="1"/>
</dbReference>
<evidence type="ECO:0000259" key="3">
    <source>
        <dbReference type="SMART" id="SM00646"/>
    </source>
</evidence>
<dbReference type="EC" id="3.5.1.28" evidence="4"/>
<feature type="domain" description="MurNAc-LAA" evidence="3">
    <location>
        <begin position="149"/>
        <end position="260"/>
    </location>
</feature>
<dbReference type="SUPFAM" id="SSF53187">
    <property type="entry name" value="Zn-dependent exopeptidases"/>
    <property type="match status" value="1"/>
</dbReference>
<sequence>MSTLSNIDENRSLWEQRWFFVPKKRKRLVVWLTFQSGLKIVFSAILVALLVMIYAYKLPATETWTEWTQPLAGKTIALDAGHGGPDGGASSKSGVIEKDINLIISLYVRDYLQQAGAIVVMTREMDKDLANPDTKGYSKRKTEDLLKRAEFVIQKKADLFLSIHLNSVPSPKWRGAQAFYYTNNQDNYRLASLIQEEIKRNMENTDRVAKQEESVYLLKTLKMPSTLIELGFLSNPDEARMLADDKYQKKLAASIYQGILRYYAGEKVSTS</sequence>
<dbReference type="InterPro" id="IPR014234">
    <property type="entry name" value="Spore_CwlD"/>
</dbReference>
<protein>
    <submittedName>
        <fullName evidence="4">Germination-specific N-acetylmuramoyl-L-alanine amidase CwlD</fullName>
        <ecNumber evidence="4">3.5.1.28</ecNumber>
    </submittedName>
</protein>
<dbReference type="eggNOG" id="COG0860">
    <property type="taxonomic scope" value="Bacteria"/>
</dbReference>
<evidence type="ECO:0000313" key="4">
    <source>
        <dbReference type="EMBL" id="AHD07504.1"/>
    </source>
</evidence>
<dbReference type="HOGENOM" id="CLU_014322_7_0_9"/>
<keyword evidence="2" id="KW-0812">Transmembrane</keyword>
<evidence type="ECO:0000256" key="2">
    <source>
        <dbReference type="SAM" id="Phobius"/>
    </source>
</evidence>
<dbReference type="InterPro" id="IPR002508">
    <property type="entry name" value="MurNAc-LAA_cat"/>
</dbReference>
<keyword evidence="2" id="KW-1133">Transmembrane helix</keyword>
<reference evidence="4 5" key="1">
    <citation type="journal article" date="2014" name="PLoS ONE">
        <title>How to Kill the Honey Bee Larva: Genomic Potential and Virulence Mechanisms of Paenibacillus larvae.</title>
        <authorList>
            <person name="Djukic M."/>
            <person name="Brzuszkiewicz E."/>
            <person name="Funfhaus A."/>
            <person name="Voss J."/>
            <person name="Gollnow K."/>
            <person name="Poppinga L."/>
            <person name="Liesegang H."/>
            <person name="Garcia-Gonzalez E."/>
            <person name="Genersch E."/>
            <person name="Daniel R."/>
        </authorList>
    </citation>
    <scope>NUCLEOTIDE SEQUENCE [LARGE SCALE GENOMIC DNA]</scope>
    <source>
        <strain evidence="4 5">DSM 25430</strain>
    </source>
</reference>
<gene>
    <name evidence="4" type="primary">cwlD</name>
    <name evidence="4" type="ORF">ERIC2_c38140</name>
</gene>
<dbReference type="KEGG" id="plv:ERIC2_c38140"/>
<dbReference type="PANTHER" id="PTHR30404">
    <property type="entry name" value="N-ACETYLMURAMOYL-L-ALANINE AMIDASE"/>
    <property type="match status" value="1"/>
</dbReference>